<name>A0A7M7P7A8_STRPU</name>
<dbReference type="KEGG" id="spu:585493"/>
<keyword evidence="5" id="KW-1185">Reference proteome</keyword>
<keyword evidence="3" id="KW-0539">Nucleus</keyword>
<comment type="subcellular location">
    <subcellularLocation>
        <location evidence="1">Nucleus</location>
    </subcellularLocation>
</comment>
<dbReference type="OrthoDB" id="70899at2759"/>
<comment type="similarity">
    <text evidence="2">Belongs to the Integrator subunit 2 family.</text>
</comment>
<dbReference type="GO" id="GO:0032039">
    <property type="term" value="C:integrator complex"/>
    <property type="evidence" value="ECO:0000318"/>
    <property type="project" value="GO_Central"/>
</dbReference>
<dbReference type="CTD" id="57508"/>
<dbReference type="Pfam" id="PF14750">
    <property type="entry name" value="INTS2"/>
    <property type="match status" value="1"/>
</dbReference>
<dbReference type="PANTHER" id="PTHR28608">
    <property type="entry name" value="INTEGRATOR COMPLEX SUBUNIT 2"/>
    <property type="match status" value="1"/>
</dbReference>
<dbReference type="FunCoup" id="A0A7M7P7A8">
    <property type="interactions" value="2307"/>
</dbReference>
<dbReference type="GO" id="GO:0034472">
    <property type="term" value="P:snRNA 3'-end processing"/>
    <property type="evidence" value="ECO:0000318"/>
    <property type="project" value="GO_Central"/>
</dbReference>
<dbReference type="InParanoid" id="A0A7M7P7A8"/>
<reference evidence="5" key="1">
    <citation type="submission" date="2015-02" db="EMBL/GenBank/DDBJ databases">
        <title>Genome sequencing for Strongylocentrotus purpuratus.</title>
        <authorList>
            <person name="Murali S."/>
            <person name="Liu Y."/>
            <person name="Vee V."/>
            <person name="English A."/>
            <person name="Wang M."/>
            <person name="Skinner E."/>
            <person name="Han Y."/>
            <person name="Muzny D.M."/>
            <person name="Worley K.C."/>
            <person name="Gibbs R.A."/>
        </authorList>
    </citation>
    <scope>NUCLEOTIDE SEQUENCE</scope>
</reference>
<dbReference type="AlphaFoldDB" id="A0A7M7P7A8"/>
<accession>A0A7M7P7A8</accession>
<evidence type="ECO:0008006" key="6">
    <source>
        <dbReference type="Google" id="ProtNLM"/>
    </source>
</evidence>
<dbReference type="PRINTS" id="PR02105">
    <property type="entry name" value="INTSUBUNIT2"/>
</dbReference>
<dbReference type="Proteomes" id="UP000007110">
    <property type="component" value="Unassembled WGS sequence"/>
</dbReference>
<dbReference type="EnsemblMetazoa" id="XM_030991556">
    <property type="protein sequence ID" value="XP_030847416"/>
    <property type="gene ID" value="LOC585493"/>
</dbReference>
<dbReference type="InterPro" id="IPR029321">
    <property type="entry name" value="INTS2"/>
</dbReference>
<dbReference type="OMA" id="IISNYPH"/>
<proteinExistence type="inferred from homology"/>
<evidence type="ECO:0000256" key="3">
    <source>
        <dbReference type="ARBA" id="ARBA00023242"/>
    </source>
</evidence>
<dbReference type="GeneID" id="585493"/>
<organism evidence="4 5">
    <name type="scientific">Strongylocentrotus purpuratus</name>
    <name type="common">Purple sea urchin</name>
    <dbReference type="NCBI Taxonomy" id="7668"/>
    <lineage>
        <taxon>Eukaryota</taxon>
        <taxon>Metazoa</taxon>
        <taxon>Echinodermata</taxon>
        <taxon>Eleutherozoa</taxon>
        <taxon>Echinozoa</taxon>
        <taxon>Echinoidea</taxon>
        <taxon>Euechinoidea</taxon>
        <taxon>Echinacea</taxon>
        <taxon>Camarodonta</taxon>
        <taxon>Echinidea</taxon>
        <taxon>Strongylocentrotidae</taxon>
        <taxon>Strongylocentrotus</taxon>
    </lineage>
</organism>
<dbReference type="InterPro" id="IPR026236">
    <property type="entry name" value="Int2_metazoa"/>
</dbReference>
<sequence>MSSKPVVSPEAFQAMQNVDIDAIVKLGEKKLRVLLPCLVRMSLCAPLDTSNIWVQGRKKLLRVLSGLEVVNSIVALLSVDFSTLEQDALKEAKMRQKLGDAENHLTAHIQHGLALEFEKSDSARRLRLLISELLFISSQIKEPTDFTPRTCELFENEVYREEVSDVLCIAQAELPSLLPVNRLAEVLLRVKLGPTMLCRLVANIPDSFFQVCNVLIKSGERQDEDSIGGRRRTESLRLLAAMNPSQTLKLRALAVEQCRLPGLAVALSLDHAVRSKAAGGQGDMVSFLSGLLLGSSSTVRNWFAQFVRSSQKLKQENTMLQCLRDHLLQELKSITPSKEHFRDLPARNVVQASAFMRLYCALKGIAGMKFSEIETKQLLRLLTSHPPPTAAGIRFISMGLCMLLACPFLVSVDDEKIVTQWINWLVKEGPRFETESGVSASFSEMLLLMAIHFHANQMQAIVDLVCTTLGMKIAMRTNSLAKMRLLFIQDIFTEQVAAAHAVTVAVTPKLSASTTGFLPVHCVFHLLKSRAFTKHNIPIKDWLFRQICNATPPLHPLLPPLIEVFVTSVVMPTQSGSKHLRNAPLSEREILSVFKSSAVSFVSGSEAMEVDEKTEIGEEERMTAQLLMLYYVLLYEDCVLNNMKHLMIINERPLTYSSQLISQLPIKYLVRHAQTKQTEYGALYPILLRCVSTHYPHLCLVEEWLADEVEERTRQRTRKRKIGGRRAVRENCTPEELKKALSMVLTNPTPAVLILESLLDRDNPQLMEYSDTLVASLLGLLDPQVPRKVTSMAVSLWHKLNTVMPRKLHVMTVNALGETAPVTPFSEEDLTLDPLIVLRCDLRVFRCPPVLELVLQTLRAYLAACRAYLSSHILSNPTVARARPDTSSPTALPSQLEREELKAALLITQESAAMQILLEICMPFDNEKVEESRLSCLREIQCQVCSLLHQMFIADPNLAKLIHFQGYASELLPVTVAGVPSMHICLDFIPELLAQPDMAKQVFAIELTSHLCLQYALPKSLSVARLAINVMSSLLTVLTGERWAIFYKATLPSIVRICRAFPPLYEDITSILVQLGRVCASRIATAGNSPDYIGSDAELAQMMSTGGQAASALRSNEKNSDRVLLKSVEDTFAEIVRLAILQKDCEA</sequence>
<protein>
    <recommendedName>
        <fullName evidence="6">Integrator complex subunit 2</fullName>
    </recommendedName>
</protein>
<evidence type="ECO:0000313" key="4">
    <source>
        <dbReference type="EnsemblMetazoa" id="XP_030847416"/>
    </source>
</evidence>
<dbReference type="PANTHER" id="PTHR28608:SF1">
    <property type="entry name" value="INTEGRATOR COMPLEX SUBUNIT 2"/>
    <property type="match status" value="1"/>
</dbReference>
<evidence type="ECO:0000256" key="2">
    <source>
        <dbReference type="ARBA" id="ARBA00006705"/>
    </source>
</evidence>
<evidence type="ECO:0000313" key="5">
    <source>
        <dbReference type="Proteomes" id="UP000007110"/>
    </source>
</evidence>
<reference evidence="4" key="2">
    <citation type="submission" date="2021-01" db="UniProtKB">
        <authorList>
            <consortium name="EnsemblMetazoa"/>
        </authorList>
    </citation>
    <scope>IDENTIFICATION</scope>
</reference>
<evidence type="ECO:0000256" key="1">
    <source>
        <dbReference type="ARBA" id="ARBA00004123"/>
    </source>
</evidence>
<dbReference type="RefSeq" id="XP_030847416.1">
    <property type="nucleotide sequence ID" value="XM_030991556.1"/>
</dbReference>